<dbReference type="PROSITE" id="PS01228">
    <property type="entry name" value="COF_1"/>
    <property type="match status" value="1"/>
</dbReference>
<protein>
    <submittedName>
        <fullName evidence="1">HAD family phosphatase</fullName>
    </submittedName>
</protein>
<dbReference type="InterPro" id="IPR006379">
    <property type="entry name" value="HAD-SF_hydro_IIB"/>
</dbReference>
<dbReference type="PANTHER" id="PTHR10000">
    <property type="entry name" value="PHOSPHOSERINE PHOSPHATASE"/>
    <property type="match status" value="1"/>
</dbReference>
<gene>
    <name evidence="1" type="ORF">DXA39_01230</name>
</gene>
<dbReference type="PROSITE" id="PS01229">
    <property type="entry name" value="COF_2"/>
    <property type="match status" value="1"/>
</dbReference>
<accession>A0A3E2TL66</accession>
<dbReference type="AlphaFoldDB" id="A0A3E2TL66"/>
<keyword evidence="2" id="KW-1185">Reference proteome</keyword>
<name>A0A3E2TL66_9FIRM</name>
<evidence type="ECO:0000313" key="1">
    <source>
        <dbReference type="EMBL" id="RGB78104.1"/>
    </source>
</evidence>
<dbReference type="InterPro" id="IPR023214">
    <property type="entry name" value="HAD_sf"/>
</dbReference>
<dbReference type="InterPro" id="IPR000150">
    <property type="entry name" value="Cof"/>
</dbReference>
<comment type="caution">
    <text evidence="1">The sequence shown here is derived from an EMBL/GenBank/DDBJ whole genome shotgun (WGS) entry which is preliminary data.</text>
</comment>
<dbReference type="NCBIfam" id="TIGR00099">
    <property type="entry name" value="Cof-subfamily"/>
    <property type="match status" value="1"/>
</dbReference>
<dbReference type="Proteomes" id="UP000261011">
    <property type="component" value="Unassembled WGS sequence"/>
</dbReference>
<dbReference type="CDD" id="cd07516">
    <property type="entry name" value="HAD_Pase"/>
    <property type="match status" value="1"/>
</dbReference>
<sequence length="266" mass="29822">MNKLIAVDVDGTLLNDDHQILSNTKDSIIRAMQAGHKVVIVSGRPTEAILPIAKELSFEKYGGLISSYNGGVITNFKTGEKVTNHTLNIDLAKEILEKTKNFDVFPLITNEYTMLSNKENAFLTVETQILGLKPLIIEDLSHAIDFNPHKIIFVNYPQKIDELIPFLEENFSDRTSQVRSLRSFYEIMPKNLSKGNSLIEIANHYGINQKDIIAFGDAQNDISMFEMAATPIAMANADDIIKEMASYITLSNNENGIGYYLDKFIL</sequence>
<dbReference type="Gene3D" id="3.30.1240.10">
    <property type="match status" value="1"/>
</dbReference>
<dbReference type="SFLD" id="SFLDS00003">
    <property type="entry name" value="Haloacid_Dehalogenase"/>
    <property type="match status" value="1"/>
</dbReference>
<dbReference type="InterPro" id="IPR036412">
    <property type="entry name" value="HAD-like_sf"/>
</dbReference>
<dbReference type="GO" id="GO:0016791">
    <property type="term" value="F:phosphatase activity"/>
    <property type="evidence" value="ECO:0007669"/>
    <property type="project" value="TreeGrafter"/>
</dbReference>
<dbReference type="PANTHER" id="PTHR10000:SF8">
    <property type="entry name" value="HAD SUPERFAMILY HYDROLASE-LIKE, TYPE 3"/>
    <property type="match status" value="1"/>
</dbReference>
<dbReference type="Gene3D" id="3.40.50.1000">
    <property type="entry name" value="HAD superfamily/HAD-like"/>
    <property type="match status" value="1"/>
</dbReference>
<dbReference type="Pfam" id="PF08282">
    <property type="entry name" value="Hydrolase_3"/>
    <property type="match status" value="1"/>
</dbReference>
<dbReference type="NCBIfam" id="TIGR01484">
    <property type="entry name" value="HAD-SF-IIB"/>
    <property type="match status" value="1"/>
</dbReference>
<proteinExistence type="predicted"/>
<dbReference type="SFLD" id="SFLDG01144">
    <property type="entry name" value="C2.B.4:_PGP_Like"/>
    <property type="match status" value="1"/>
</dbReference>
<dbReference type="GO" id="GO:0000287">
    <property type="term" value="F:magnesium ion binding"/>
    <property type="evidence" value="ECO:0007669"/>
    <property type="project" value="TreeGrafter"/>
</dbReference>
<dbReference type="EMBL" id="QVEU01000001">
    <property type="protein sequence ID" value="RGB78104.1"/>
    <property type="molecule type" value="Genomic_DNA"/>
</dbReference>
<evidence type="ECO:0000313" key="2">
    <source>
        <dbReference type="Proteomes" id="UP000261011"/>
    </source>
</evidence>
<reference evidence="1 2" key="1">
    <citation type="submission" date="2018-08" db="EMBL/GenBank/DDBJ databases">
        <title>A genome reference for cultivated species of the human gut microbiota.</title>
        <authorList>
            <person name="Zou Y."/>
            <person name="Xue W."/>
            <person name="Luo G."/>
        </authorList>
    </citation>
    <scope>NUCLEOTIDE SEQUENCE [LARGE SCALE GENOMIC DNA]</scope>
    <source>
        <strain evidence="1 2">OF01-3</strain>
    </source>
</reference>
<dbReference type="GO" id="GO:0005829">
    <property type="term" value="C:cytosol"/>
    <property type="evidence" value="ECO:0007669"/>
    <property type="project" value="TreeGrafter"/>
</dbReference>
<organism evidence="1 2">
    <name type="scientific">Anaerococcus nagyae</name>
    <dbReference type="NCBI Taxonomy" id="1755241"/>
    <lineage>
        <taxon>Bacteria</taxon>
        <taxon>Bacillati</taxon>
        <taxon>Bacillota</taxon>
        <taxon>Tissierellia</taxon>
        <taxon>Tissierellales</taxon>
        <taxon>Peptoniphilaceae</taxon>
        <taxon>Anaerococcus</taxon>
    </lineage>
</organism>
<dbReference type="RefSeq" id="WP_117520304.1">
    <property type="nucleotide sequence ID" value="NZ_JAGGLS010000001.1"/>
</dbReference>
<dbReference type="SFLD" id="SFLDG01140">
    <property type="entry name" value="C2.B:_Phosphomannomutase_and_P"/>
    <property type="match status" value="1"/>
</dbReference>
<dbReference type="SUPFAM" id="SSF56784">
    <property type="entry name" value="HAD-like"/>
    <property type="match status" value="1"/>
</dbReference>
<dbReference type="OrthoDB" id="9781413at2"/>